<dbReference type="InterPro" id="IPR029063">
    <property type="entry name" value="SAM-dependent_MTases_sf"/>
</dbReference>
<dbReference type="PANTHER" id="PTHR43712">
    <property type="entry name" value="PUTATIVE (AFU_ORTHOLOGUE AFUA_4G14580)-RELATED"/>
    <property type="match status" value="1"/>
</dbReference>
<dbReference type="InterPro" id="IPR036390">
    <property type="entry name" value="WH_DNA-bd_sf"/>
</dbReference>
<sequence>MSLNPSYTDAIYPLLQCINEAVQPPCPTSTDNNRTPFKSEASRRKLIAAAEQLLLAARSPEENVFAIAQQPAQTTALRCAIALGIPDALPENGSPRSLDSIASEVGADKILLSRILRACTSTSLLAEASELHYAHNALSRALLSPANRALLSLMFDYNARSIIALPEFLRARGWRDAGAYDDCAFMLGCRTALPMWEFRDRDQECSRVFDLGMQSEIVAALSTGNASGPFPFGEELRLSTADAAGGSLTVVDLGGGRGQALIDMREDHPALLQGARLVLVDLGPVIDSAREAGLPPWVEPVKGSFFEPLPVRGADVYLLRRCLHNWDDAACRRILNNVAAAMNPARSRLLVTDMVVADTKAAREMAWEDLNMMTIGGIERTERHWRSLLDESGFRVHRIWSNCPVEHATIDARLK</sequence>
<feature type="domain" description="O-methyltransferase dimerisation" evidence="5">
    <location>
        <begin position="74"/>
        <end position="144"/>
    </location>
</feature>
<evidence type="ECO:0000259" key="4">
    <source>
        <dbReference type="Pfam" id="PF00891"/>
    </source>
</evidence>
<dbReference type="InterPro" id="IPR012967">
    <property type="entry name" value="COMT_dimerisation"/>
</dbReference>
<dbReference type="InterPro" id="IPR036388">
    <property type="entry name" value="WH-like_DNA-bd_sf"/>
</dbReference>
<name>A0ABR1PFF2_DIAER</name>
<evidence type="ECO:0008006" key="8">
    <source>
        <dbReference type="Google" id="ProtNLM"/>
    </source>
</evidence>
<keyword evidence="3" id="KW-0949">S-adenosyl-L-methionine</keyword>
<dbReference type="Gene3D" id="3.40.50.150">
    <property type="entry name" value="Vaccinia Virus protein VP39"/>
    <property type="match status" value="1"/>
</dbReference>
<keyword evidence="1" id="KW-0489">Methyltransferase</keyword>
<evidence type="ECO:0000256" key="1">
    <source>
        <dbReference type="ARBA" id="ARBA00022603"/>
    </source>
</evidence>
<dbReference type="InterPro" id="IPR001077">
    <property type="entry name" value="COMT_C"/>
</dbReference>
<organism evidence="6 7">
    <name type="scientific">Diaporthe eres</name>
    <name type="common">Phomopsis oblonga</name>
    <dbReference type="NCBI Taxonomy" id="83184"/>
    <lineage>
        <taxon>Eukaryota</taxon>
        <taxon>Fungi</taxon>
        <taxon>Dikarya</taxon>
        <taxon>Ascomycota</taxon>
        <taxon>Pezizomycotina</taxon>
        <taxon>Sordariomycetes</taxon>
        <taxon>Sordariomycetidae</taxon>
        <taxon>Diaporthales</taxon>
        <taxon>Diaporthaceae</taxon>
        <taxon>Diaporthe</taxon>
        <taxon>Diaporthe eres species complex</taxon>
    </lineage>
</organism>
<dbReference type="PANTHER" id="PTHR43712:SF1">
    <property type="entry name" value="HYPOTHETICAL O-METHYLTRANSFERASE (EUROFUNG)-RELATED"/>
    <property type="match status" value="1"/>
</dbReference>
<dbReference type="Proteomes" id="UP001430848">
    <property type="component" value="Unassembled WGS sequence"/>
</dbReference>
<comment type="caution">
    <text evidence="6">The sequence shown here is derived from an EMBL/GenBank/DDBJ whole genome shotgun (WGS) entry which is preliminary data.</text>
</comment>
<dbReference type="CDD" id="cd02440">
    <property type="entry name" value="AdoMet_MTases"/>
    <property type="match status" value="1"/>
</dbReference>
<dbReference type="EMBL" id="JAKNSF020000013">
    <property type="protein sequence ID" value="KAK7735471.1"/>
    <property type="molecule type" value="Genomic_DNA"/>
</dbReference>
<evidence type="ECO:0000256" key="2">
    <source>
        <dbReference type="ARBA" id="ARBA00022679"/>
    </source>
</evidence>
<dbReference type="InterPro" id="IPR016461">
    <property type="entry name" value="COMT-like"/>
</dbReference>
<feature type="domain" description="O-methyltransferase C-terminal" evidence="4">
    <location>
        <begin position="248"/>
        <end position="395"/>
    </location>
</feature>
<evidence type="ECO:0000259" key="5">
    <source>
        <dbReference type="Pfam" id="PF08100"/>
    </source>
</evidence>
<dbReference type="SUPFAM" id="SSF46785">
    <property type="entry name" value="Winged helix' DNA-binding domain"/>
    <property type="match status" value="1"/>
</dbReference>
<dbReference type="Pfam" id="PF00891">
    <property type="entry name" value="Methyltransf_2"/>
    <property type="match status" value="1"/>
</dbReference>
<gene>
    <name evidence="6" type="ORF">SLS63_003941</name>
</gene>
<dbReference type="PROSITE" id="PS51683">
    <property type="entry name" value="SAM_OMT_II"/>
    <property type="match status" value="1"/>
</dbReference>
<proteinExistence type="predicted"/>
<evidence type="ECO:0000313" key="7">
    <source>
        <dbReference type="Proteomes" id="UP001430848"/>
    </source>
</evidence>
<keyword evidence="2" id="KW-0808">Transferase</keyword>
<dbReference type="Pfam" id="PF08100">
    <property type="entry name" value="Dimerisation"/>
    <property type="match status" value="1"/>
</dbReference>
<accession>A0ABR1PFF2</accession>
<dbReference type="SUPFAM" id="SSF53335">
    <property type="entry name" value="S-adenosyl-L-methionine-dependent methyltransferases"/>
    <property type="match status" value="1"/>
</dbReference>
<dbReference type="Gene3D" id="1.10.10.10">
    <property type="entry name" value="Winged helix-like DNA-binding domain superfamily/Winged helix DNA-binding domain"/>
    <property type="match status" value="1"/>
</dbReference>
<keyword evidence="7" id="KW-1185">Reference proteome</keyword>
<reference evidence="6 7" key="1">
    <citation type="submission" date="2024-02" db="EMBL/GenBank/DDBJ databases">
        <title>De novo assembly and annotation of 12 fungi associated with fruit tree decline syndrome in Ontario, Canada.</title>
        <authorList>
            <person name="Sulman M."/>
            <person name="Ellouze W."/>
            <person name="Ilyukhin E."/>
        </authorList>
    </citation>
    <scope>NUCLEOTIDE SEQUENCE [LARGE SCALE GENOMIC DNA]</scope>
    <source>
        <strain evidence="6 7">M169</strain>
    </source>
</reference>
<evidence type="ECO:0000256" key="3">
    <source>
        <dbReference type="ARBA" id="ARBA00022691"/>
    </source>
</evidence>
<evidence type="ECO:0000313" key="6">
    <source>
        <dbReference type="EMBL" id="KAK7735471.1"/>
    </source>
</evidence>
<protein>
    <recommendedName>
        <fullName evidence="8">O-methyltransferase</fullName>
    </recommendedName>
</protein>